<dbReference type="InterPro" id="IPR004839">
    <property type="entry name" value="Aminotransferase_I/II_large"/>
</dbReference>
<feature type="domain" description="HTH gntR-type" evidence="6">
    <location>
        <begin position="21"/>
        <end position="89"/>
    </location>
</feature>
<comment type="similarity">
    <text evidence="1">In the C-terminal section; belongs to the class-I pyridoxal-phosphate-dependent aminotransferase family.</text>
</comment>
<evidence type="ECO:0000256" key="1">
    <source>
        <dbReference type="ARBA" id="ARBA00005384"/>
    </source>
</evidence>
<protein>
    <submittedName>
        <fullName evidence="7">PLP-dependent aminotransferase family protein</fullName>
    </submittedName>
</protein>
<dbReference type="InterPro" id="IPR036388">
    <property type="entry name" value="WH-like_DNA-bd_sf"/>
</dbReference>
<gene>
    <name evidence="7" type="ORF">E6C76_01015</name>
</gene>
<dbReference type="InterPro" id="IPR015421">
    <property type="entry name" value="PyrdxlP-dep_Trfase_major"/>
</dbReference>
<dbReference type="Gene3D" id="1.10.10.10">
    <property type="entry name" value="Winged helix-like DNA-binding domain superfamily/Winged helix DNA-binding domain"/>
    <property type="match status" value="1"/>
</dbReference>
<dbReference type="InterPro" id="IPR051446">
    <property type="entry name" value="HTH_trans_reg/aminotransferase"/>
</dbReference>
<keyword evidence="3" id="KW-0805">Transcription regulation</keyword>
<proteinExistence type="inferred from homology"/>
<organism evidence="7 8">
    <name type="scientific">Pseudothauera nasutitermitis</name>
    <dbReference type="NCBI Taxonomy" id="2565930"/>
    <lineage>
        <taxon>Bacteria</taxon>
        <taxon>Pseudomonadati</taxon>
        <taxon>Pseudomonadota</taxon>
        <taxon>Betaproteobacteria</taxon>
        <taxon>Rhodocyclales</taxon>
        <taxon>Zoogloeaceae</taxon>
        <taxon>Pseudothauera</taxon>
    </lineage>
</organism>
<dbReference type="Proteomes" id="UP000308430">
    <property type="component" value="Unassembled WGS sequence"/>
</dbReference>
<sequence length="499" mass="55452">MSNQLAREIIQQAFRAQPGGAGQRLRLYLCVRQAILEQRLESGTVLPPTRVLAADLGLGRNTVVRAYDLLVAEGYLDSVVGSGTFVSDKIRDTLTPPHPRRMIGTRREGLSRRGNRIAANASSSRVQAGAFIPGFPDVAHFPFATWRRLVAKHLRHEQRHLAQYGYGGYGPLKAVLADYLRVTRMMSCSPRQIMIVNGSHQALDLCARLLCDAGDTVWMEDPGYWGARNVLSASDLTVAPIRVDADGLAPTDDEWNGPPPRMVFVSPSSQYPTGAMLPLERRLRLLDYAEKNRIWIIEDDYDNEICNHSRPVASLFGLSTAQRVVYIGTFSKVLYPGLRLAYLVVPEDLVEAFSIGNAELYREGRMLEQAALAEFIEAGHFTGHIRRMRGIYQERRDYLRNFLEARLGGLIDTPDVLTGLHLPVRFVPPLDDATLASQALLNGVVFRPLSMYAIHPDNHLCGMNLGFAAVPVDKMDAPAGTLVRLVEEALKSEDGRARR</sequence>
<dbReference type="Pfam" id="PF00392">
    <property type="entry name" value="GntR"/>
    <property type="match status" value="1"/>
</dbReference>
<dbReference type="InterPro" id="IPR000524">
    <property type="entry name" value="Tscrpt_reg_HTH_GntR"/>
</dbReference>
<dbReference type="SUPFAM" id="SSF53383">
    <property type="entry name" value="PLP-dependent transferases"/>
    <property type="match status" value="1"/>
</dbReference>
<dbReference type="RefSeq" id="WP_136346959.1">
    <property type="nucleotide sequence ID" value="NZ_SSOC01000001.1"/>
</dbReference>
<keyword evidence="5" id="KW-0804">Transcription</keyword>
<reference evidence="7 8" key="1">
    <citation type="submission" date="2019-04" db="EMBL/GenBank/DDBJ databases">
        <title>Azoarcus nasutitermitis sp. nov. isolated from termite nest.</title>
        <authorList>
            <person name="Lin S.-Y."/>
            <person name="Hameed A."/>
            <person name="Hsu Y.-H."/>
            <person name="Young C.-C."/>
        </authorList>
    </citation>
    <scope>NUCLEOTIDE SEQUENCE [LARGE SCALE GENOMIC DNA]</scope>
    <source>
        <strain evidence="7 8">CC-YHH838</strain>
    </source>
</reference>
<evidence type="ECO:0000256" key="5">
    <source>
        <dbReference type="ARBA" id="ARBA00023163"/>
    </source>
</evidence>
<name>A0A4S4B4C8_9RHOO</name>
<dbReference type="OrthoDB" id="9804020at2"/>
<accession>A0A4S4B4C8</accession>
<dbReference type="InterPro" id="IPR015424">
    <property type="entry name" value="PyrdxlP-dep_Trfase"/>
</dbReference>
<dbReference type="SUPFAM" id="SSF46785">
    <property type="entry name" value="Winged helix' DNA-binding domain"/>
    <property type="match status" value="1"/>
</dbReference>
<comment type="caution">
    <text evidence="7">The sequence shown here is derived from an EMBL/GenBank/DDBJ whole genome shotgun (WGS) entry which is preliminary data.</text>
</comment>
<keyword evidence="7" id="KW-0808">Transferase</keyword>
<dbReference type="PROSITE" id="PS50949">
    <property type="entry name" value="HTH_GNTR"/>
    <property type="match status" value="1"/>
</dbReference>
<dbReference type="Gene3D" id="3.40.640.10">
    <property type="entry name" value="Type I PLP-dependent aspartate aminotransferase-like (Major domain)"/>
    <property type="match status" value="1"/>
</dbReference>
<dbReference type="EMBL" id="SSOC01000001">
    <property type="protein sequence ID" value="THF67557.1"/>
    <property type="molecule type" value="Genomic_DNA"/>
</dbReference>
<dbReference type="PANTHER" id="PTHR46577">
    <property type="entry name" value="HTH-TYPE TRANSCRIPTIONAL REGULATORY PROTEIN GABR"/>
    <property type="match status" value="1"/>
</dbReference>
<dbReference type="CDD" id="cd00609">
    <property type="entry name" value="AAT_like"/>
    <property type="match status" value="1"/>
</dbReference>
<dbReference type="PANTHER" id="PTHR46577:SF1">
    <property type="entry name" value="HTH-TYPE TRANSCRIPTIONAL REGULATORY PROTEIN GABR"/>
    <property type="match status" value="1"/>
</dbReference>
<dbReference type="Pfam" id="PF00155">
    <property type="entry name" value="Aminotran_1_2"/>
    <property type="match status" value="1"/>
</dbReference>
<evidence type="ECO:0000256" key="3">
    <source>
        <dbReference type="ARBA" id="ARBA00023015"/>
    </source>
</evidence>
<dbReference type="InterPro" id="IPR036390">
    <property type="entry name" value="WH_DNA-bd_sf"/>
</dbReference>
<keyword evidence="4" id="KW-0238">DNA-binding</keyword>
<dbReference type="GO" id="GO:0003700">
    <property type="term" value="F:DNA-binding transcription factor activity"/>
    <property type="evidence" value="ECO:0007669"/>
    <property type="project" value="InterPro"/>
</dbReference>
<dbReference type="AlphaFoldDB" id="A0A4S4B4C8"/>
<dbReference type="GO" id="GO:0030170">
    <property type="term" value="F:pyridoxal phosphate binding"/>
    <property type="evidence" value="ECO:0007669"/>
    <property type="project" value="InterPro"/>
</dbReference>
<evidence type="ECO:0000313" key="7">
    <source>
        <dbReference type="EMBL" id="THF67557.1"/>
    </source>
</evidence>
<evidence type="ECO:0000259" key="6">
    <source>
        <dbReference type="PROSITE" id="PS50949"/>
    </source>
</evidence>
<dbReference type="GO" id="GO:0008483">
    <property type="term" value="F:transaminase activity"/>
    <property type="evidence" value="ECO:0007669"/>
    <property type="project" value="UniProtKB-KW"/>
</dbReference>
<evidence type="ECO:0000256" key="2">
    <source>
        <dbReference type="ARBA" id="ARBA00022898"/>
    </source>
</evidence>
<keyword evidence="8" id="KW-1185">Reference proteome</keyword>
<dbReference type="SMART" id="SM00345">
    <property type="entry name" value="HTH_GNTR"/>
    <property type="match status" value="1"/>
</dbReference>
<dbReference type="CDD" id="cd07377">
    <property type="entry name" value="WHTH_GntR"/>
    <property type="match status" value="1"/>
</dbReference>
<evidence type="ECO:0000313" key="8">
    <source>
        <dbReference type="Proteomes" id="UP000308430"/>
    </source>
</evidence>
<evidence type="ECO:0000256" key="4">
    <source>
        <dbReference type="ARBA" id="ARBA00023125"/>
    </source>
</evidence>
<dbReference type="GO" id="GO:0003677">
    <property type="term" value="F:DNA binding"/>
    <property type="evidence" value="ECO:0007669"/>
    <property type="project" value="UniProtKB-KW"/>
</dbReference>
<keyword evidence="7" id="KW-0032">Aminotransferase</keyword>
<keyword evidence="2" id="KW-0663">Pyridoxal phosphate</keyword>